<protein>
    <submittedName>
        <fullName evidence="2">Uncharacterized protein</fullName>
    </submittedName>
</protein>
<name>A0ABQ7ZCU3_BRANA</name>
<proteinExistence type="predicted"/>
<feature type="region of interest" description="Disordered" evidence="1">
    <location>
        <begin position="99"/>
        <end position="119"/>
    </location>
</feature>
<comment type="caution">
    <text evidence="2">The sequence shown here is derived from an EMBL/GenBank/DDBJ whole genome shotgun (WGS) entry which is preliminary data.</text>
</comment>
<keyword evidence="3" id="KW-1185">Reference proteome</keyword>
<evidence type="ECO:0000256" key="1">
    <source>
        <dbReference type="SAM" id="MobiDB-lite"/>
    </source>
</evidence>
<evidence type="ECO:0000313" key="2">
    <source>
        <dbReference type="EMBL" id="KAH0878051.1"/>
    </source>
</evidence>
<gene>
    <name evidence="2" type="ORF">HID58_065445</name>
</gene>
<reference evidence="2 3" key="1">
    <citation type="submission" date="2021-05" db="EMBL/GenBank/DDBJ databases">
        <title>Genome Assembly of Synthetic Allotetraploid Brassica napus Reveals Homoeologous Exchanges between Subgenomes.</title>
        <authorList>
            <person name="Davis J.T."/>
        </authorList>
    </citation>
    <scope>NUCLEOTIDE SEQUENCE [LARGE SCALE GENOMIC DNA]</scope>
    <source>
        <strain evidence="3">cv. Da-Ae</strain>
        <tissue evidence="2">Seedling</tissue>
    </source>
</reference>
<dbReference type="EMBL" id="JAGKQM010000015">
    <property type="protein sequence ID" value="KAH0878051.1"/>
    <property type="molecule type" value="Genomic_DNA"/>
</dbReference>
<evidence type="ECO:0000313" key="3">
    <source>
        <dbReference type="Proteomes" id="UP000824890"/>
    </source>
</evidence>
<dbReference type="Proteomes" id="UP000824890">
    <property type="component" value="Unassembled WGS sequence"/>
</dbReference>
<organism evidence="2 3">
    <name type="scientific">Brassica napus</name>
    <name type="common">Rape</name>
    <dbReference type="NCBI Taxonomy" id="3708"/>
    <lineage>
        <taxon>Eukaryota</taxon>
        <taxon>Viridiplantae</taxon>
        <taxon>Streptophyta</taxon>
        <taxon>Embryophyta</taxon>
        <taxon>Tracheophyta</taxon>
        <taxon>Spermatophyta</taxon>
        <taxon>Magnoliopsida</taxon>
        <taxon>eudicotyledons</taxon>
        <taxon>Gunneridae</taxon>
        <taxon>Pentapetalae</taxon>
        <taxon>rosids</taxon>
        <taxon>malvids</taxon>
        <taxon>Brassicales</taxon>
        <taxon>Brassicaceae</taxon>
        <taxon>Brassiceae</taxon>
        <taxon>Brassica</taxon>
    </lineage>
</organism>
<sequence length="119" mass="13397">MHLHMTTHSHVFCRKQKRTRWLRSRDAVDFTGSEITVGCLIEHSTGTHWNRKLEIRTNPSNAGDRASQATLKELSFAGKEVSQVVAEEAAACQSRCPITGSQSRRRNRRNLEPLSSSPP</sequence>
<accession>A0ABQ7ZCU3</accession>